<dbReference type="PANTHER" id="PTHR43751:SF1">
    <property type="entry name" value="SULFATASE ATSG-RELATED"/>
    <property type="match status" value="1"/>
</dbReference>
<dbReference type="InterPro" id="IPR052701">
    <property type="entry name" value="GAG_Ulvan_Degrading_Sulfatases"/>
</dbReference>
<name>A0A6P1M6C3_9BACT</name>
<dbReference type="CDD" id="cd16027">
    <property type="entry name" value="SGSH"/>
    <property type="match status" value="1"/>
</dbReference>
<keyword evidence="3" id="KW-1185">Reference proteome</keyword>
<dbReference type="InterPro" id="IPR017850">
    <property type="entry name" value="Alkaline_phosphatase_core_sf"/>
</dbReference>
<dbReference type="GO" id="GO:0016740">
    <property type="term" value="F:transferase activity"/>
    <property type="evidence" value="ECO:0007669"/>
    <property type="project" value="UniProtKB-KW"/>
</dbReference>
<gene>
    <name evidence="2" type="ORF">GT409_03490</name>
</gene>
<dbReference type="RefSeq" id="WP_160626985.1">
    <property type="nucleotide sequence ID" value="NZ_CP047593.1"/>
</dbReference>
<dbReference type="KEGG" id="taer:GT409_03490"/>
<accession>A0A6P1M6C3</accession>
<dbReference type="Pfam" id="PF00884">
    <property type="entry name" value="Sulfatase"/>
    <property type="match status" value="1"/>
</dbReference>
<dbReference type="Proteomes" id="UP000464954">
    <property type="component" value="Chromosome"/>
</dbReference>
<dbReference type="InterPro" id="IPR000917">
    <property type="entry name" value="Sulfatase_N"/>
</dbReference>
<evidence type="ECO:0000259" key="1">
    <source>
        <dbReference type="Pfam" id="PF00884"/>
    </source>
</evidence>
<reference evidence="2 3" key="1">
    <citation type="submission" date="2020-01" db="EMBL/GenBank/DDBJ databases">
        <title>Ponticoccus aerotolerans gen. nov., sp. nov., an anaerobic bacterium and proposal of Ponticoccusceae fam. nov., Ponticoccusles ord. nov. and Ponticoccuse classis nov. in the phylum Kiritimatiellaeota.</title>
        <authorList>
            <person name="Zhou L.Y."/>
            <person name="Du Z.J."/>
        </authorList>
    </citation>
    <scope>NUCLEOTIDE SEQUENCE [LARGE SCALE GENOMIC DNA]</scope>
    <source>
        <strain evidence="2 3">S-5007</strain>
    </source>
</reference>
<keyword evidence="2" id="KW-0808">Transferase</keyword>
<feature type="domain" description="Sulfatase N-terminal" evidence="1">
    <location>
        <begin position="8"/>
        <end position="297"/>
    </location>
</feature>
<evidence type="ECO:0000313" key="3">
    <source>
        <dbReference type="Proteomes" id="UP000464954"/>
    </source>
</evidence>
<dbReference type="SUPFAM" id="SSF53649">
    <property type="entry name" value="Alkaline phosphatase-like"/>
    <property type="match status" value="1"/>
</dbReference>
<dbReference type="EMBL" id="CP047593">
    <property type="protein sequence ID" value="QHI68553.1"/>
    <property type="molecule type" value="Genomic_DNA"/>
</dbReference>
<dbReference type="Gene3D" id="3.40.720.10">
    <property type="entry name" value="Alkaline Phosphatase, subunit A"/>
    <property type="match status" value="1"/>
</dbReference>
<dbReference type="GO" id="GO:0016787">
    <property type="term" value="F:hydrolase activity"/>
    <property type="evidence" value="ECO:0007669"/>
    <property type="project" value="UniProtKB-KW"/>
</dbReference>
<organism evidence="2 3">
    <name type="scientific">Tichowtungia aerotolerans</name>
    <dbReference type="NCBI Taxonomy" id="2697043"/>
    <lineage>
        <taxon>Bacteria</taxon>
        <taxon>Pseudomonadati</taxon>
        <taxon>Kiritimatiellota</taxon>
        <taxon>Tichowtungiia</taxon>
        <taxon>Tichowtungiales</taxon>
        <taxon>Tichowtungiaceae</taxon>
        <taxon>Tichowtungia</taxon>
    </lineage>
</organism>
<protein>
    <submittedName>
        <fullName evidence="2">Sulfatase-like hydrolase/transferase</fullName>
    </submittedName>
</protein>
<dbReference type="PANTHER" id="PTHR43751">
    <property type="entry name" value="SULFATASE"/>
    <property type="match status" value="1"/>
</dbReference>
<proteinExistence type="predicted"/>
<sequence>MNPKNKRPNILFALADDASHFSAYGHIFVNTPHFDRVAHAGILFNNMFTTNPKCAPSRASMLTGMHTWQLKEACTHWCVFPGPDEFAVYPDLLEDAGYHVGFTGKGWAPGDYERNGRKHNPAGPEYNDITLTPPEGSLIADCDYAANFEDFLSKRAGDQPFCFWYGGKEPHRAYTAGEGQRHGKKLEDVTEVPPYWPDEQLVREDMLDYAFETEWFDSHLGKMLALLEERGELENTLVVVTSDNGCPFPRVKGQMYDDDFRLPFAAMWAAQVKSGQTCDDLCSFIDLAPTFLELAGVEIPKEWPGKSLTDVFQGLDAGRDRALMGRERHDMGRENDAGYPVRCIRTPQYLYVRNFEPTRWPAGNPETGFTNCDSSPTKTRILELHEQGVDFYYEQAFGKRPLEQLFDVKKDPYCMTDLATDPAFAETKAALWEELKAKLEETGDPRIFGNGGIFDTYEYCSDAPHSWANYATATWEPQVY</sequence>
<evidence type="ECO:0000313" key="2">
    <source>
        <dbReference type="EMBL" id="QHI68553.1"/>
    </source>
</evidence>
<keyword evidence="2" id="KW-0378">Hydrolase</keyword>
<dbReference type="AlphaFoldDB" id="A0A6P1M6C3"/>